<sequence length="97" mass="10853">MLLAPSLSLLIHGSGAPRNAVGLLNLLFKNVSSSQVGAFHETLARYMKENQYVCFKKWAFNWTACINNCQQQPVAYDTESPHQALKFMTPVEYCQAA</sequence>
<name>D2QBX1_SPILD</name>
<dbReference type="STRING" id="504472.Slin_3704"/>
<dbReference type="HOGENOM" id="CLU_2345271_0_0_10"/>
<reference evidence="1 2" key="1">
    <citation type="journal article" date="2010" name="Stand. Genomic Sci.">
        <title>Complete genome sequence of Spirosoma linguale type strain (1).</title>
        <authorList>
            <person name="Lail K."/>
            <person name="Sikorski J."/>
            <person name="Saunders E."/>
            <person name="Lapidus A."/>
            <person name="Glavina Del Rio T."/>
            <person name="Copeland A."/>
            <person name="Tice H."/>
            <person name="Cheng J.-F."/>
            <person name="Lucas S."/>
            <person name="Nolan M."/>
            <person name="Bruce D."/>
            <person name="Goodwin L."/>
            <person name="Pitluck S."/>
            <person name="Ivanova N."/>
            <person name="Mavromatis K."/>
            <person name="Ovchinnikova G."/>
            <person name="Pati A."/>
            <person name="Chen A."/>
            <person name="Palaniappan K."/>
            <person name="Land M."/>
            <person name="Hauser L."/>
            <person name="Chang Y.-J."/>
            <person name="Jeffries C.D."/>
            <person name="Chain P."/>
            <person name="Brettin T."/>
            <person name="Detter J.C."/>
            <person name="Schuetze A."/>
            <person name="Rohde M."/>
            <person name="Tindall B.J."/>
            <person name="Goeker M."/>
            <person name="Bristow J."/>
            <person name="Eisen J.A."/>
            <person name="Markowitz V."/>
            <person name="Hugenholtz P."/>
            <person name="Kyrpides N.C."/>
            <person name="Klenk H.-P."/>
            <person name="Chen F."/>
        </authorList>
    </citation>
    <scope>NUCLEOTIDE SEQUENCE [LARGE SCALE GENOMIC DNA]</scope>
    <source>
        <strain evidence="2">ATCC 33905 / DSM 74 / LMG 10896 / Claus 1</strain>
    </source>
</reference>
<dbReference type="Proteomes" id="UP000002028">
    <property type="component" value="Chromosome"/>
</dbReference>
<organism evidence="1 2">
    <name type="scientific">Spirosoma linguale (strain ATCC 33905 / DSM 74 / LMG 10896 / Claus 1)</name>
    <dbReference type="NCBI Taxonomy" id="504472"/>
    <lineage>
        <taxon>Bacteria</taxon>
        <taxon>Pseudomonadati</taxon>
        <taxon>Bacteroidota</taxon>
        <taxon>Cytophagia</taxon>
        <taxon>Cytophagales</taxon>
        <taxon>Cytophagaceae</taxon>
        <taxon>Spirosoma</taxon>
    </lineage>
</organism>
<gene>
    <name evidence="1" type="ordered locus">Slin_3704</name>
</gene>
<evidence type="ECO:0000313" key="1">
    <source>
        <dbReference type="EMBL" id="ADB39706.1"/>
    </source>
</evidence>
<evidence type="ECO:0000313" key="2">
    <source>
        <dbReference type="Proteomes" id="UP000002028"/>
    </source>
</evidence>
<protein>
    <submittedName>
        <fullName evidence="1">Uncharacterized protein</fullName>
    </submittedName>
</protein>
<dbReference type="EMBL" id="CP001769">
    <property type="protein sequence ID" value="ADB39706.1"/>
    <property type="molecule type" value="Genomic_DNA"/>
</dbReference>
<dbReference type="KEGG" id="sli:Slin_3704"/>
<dbReference type="AlphaFoldDB" id="D2QBX1"/>
<accession>D2QBX1</accession>
<proteinExistence type="predicted"/>
<keyword evidence="2" id="KW-1185">Reference proteome</keyword>